<comment type="subcellular location">
    <subcellularLocation>
        <location evidence="4">Cytoplasm</location>
    </subcellularLocation>
</comment>
<proteinExistence type="inferred from homology"/>
<comment type="pathway">
    <text evidence="4">Cofactor biosynthesis; ubiquinone biosynthesis.</text>
</comment>
<dbReference type="GeneID" id="97324584"/>
<keyword evidence="4" id="KW-0670">Pyruvate</keyword>
<evidence type="ECO:0000256" key="1">
    <source>
        <dbReference type="ARBA" id="ARBA00022490"/>
    </source>
</evidence>
<feature type="binding site" evidence="4">
    <location>
        <position position="172"/>
    </location>
    <ligand>
        <name>substrate</name>
    </ligand>
</feature>
<comment type="caution">
    <text evidence="5">The sequence shown here is derived from an EMBL/GenBank/DDBJ whole genome shotgun (WGS) entry which is preliminary data.</text>
</comment>
<dbReference type="EMBL" id="JASCSA010000003">
    <property type="protein sequence ID" value="MDI5883835.1"/>
    <property type="molecule type" value="Genomic_DNA"/>
</dbReference>
<feature type="binding site" evidence="4">
    <location>
        <position position="82"/>
    </location>
    <ligand>
        <name>substrate</name>
    </ligand>
</feature>
<evidence type="ECO:0000313" key="6">
    <source>
        <dbReference type="Proteomes" id="UP001229025"/>
    </source>
</evidence>
<comment type="similarity">
    <text evidence="4">Belongs to the UbiC family.</text>
</comment>
<evidence type="ECO:0000256" key="4">
    <source>
        <dbReference type="HAMAP-Rule" id="MF_01632"/>
    </source>
</evidence>
<organism evidence="5 6">
    <name type="scientific">Cobetia amphilecti</name>
    <dbReference type="NCBI Taxonomy" id="1055104"/>
    <lineage>
        <taxon>Bacteria</taxon>
        <taxon>Pseudomonadati</taxon>
        <taxon>Pseudomonadota</taxon>
        <taxon>Gammaproteobacteria</taxon>
        <taxon>Oceanospirillales</taxon>
        <taxon>Halomonadaceae</taxon>
        <taxon>Cobetia</taxon>
    </lineage>
</organism>
<dbReference type="SUPFAM" id="SSF64288">
    <property type="entry name" value="Chorismate lyase-like"/>
    <property type="match status" value="1"/>
</dbReference>
<comment type="caution">
    <text evidence="4">Lacks conserved residue(s) required for the propagation of feature annotation.</text>
</comment>
<evidence type="ECO:0000313" key="5">
    <source>
        <dbReference type="EMBL" id="MDI5883835.1"/>
    </source>
</evidence>
<keyword evidence="3 4" id="KW-0456">Lyase</keyword>
<dbReference type="PANTHER" id="PTHR38683">
    <property type="entry name" value="CHORISMATE PYRUVATE-LYASE"/>
    <property type="match status" value="1"/>
</dbReference>
<dbReference type="Pfam" id="PF04345">
    <property type="entry name" value="Chor_lyase"/>
    <property type="match status" value="1"/>
</dbReference>
<name>A0ABT6UMC7_9GAMM</name>
<dbReference type="EC" id="4.1.3.40" evidence="4"/>
<dbReference type="GO" id="GO:0008813">
    <property type="term" value="F:chorismate lyase activity"/>
    <property type="evidence" value="ECO:0007669"/>
    <property type="project" value="UniProtKB-EC"/>
</dbReference>
<gene>
    <name evidence="4" type="primary">ubiC</name>
    <name evidence="5" type="ORF">QLT01_05625</name>
</gene>
<dbReference type="Proteomes" id="UP001229025">
    <property type="component" value="Unassembled WGS sequence"/>
</dbReference>
<dbReference type="PANTHER" id="PTHR38683:SF1">
    <property type="entry name" value="CHORISMATE PYRUVATE-LYASE"/>
    <property type="match status" value="1"/>
</dbReference>
<dbReference type="InterPro" id="IPR007440">
    <property type="entry name" value="Chorismate--pyruvate_lyase"/>
</dbReference>
<evidence type="ECO:0000256" key="2">
    <source>
        <dbReference type="ARBA" id="ARBA00022688"/>
    </source>
</evidence>
<keyword evidence="2 4" id="KW-0831">Ubiquinone biosynthesis</keyword>
<protein>
    <recommendedName>
        <fullName evidence="4">Probable chorismate pyruvate-lyase</fullName>
        <shortName evidence="4">CL</shortName>
        <shortName evidence="4">CPL</shortName>
        <ecNumber evidence="4">4.1.3.40</ecNumber>
    </recommendedName>
</protein>
<dbReference type="Gene3D" id="3.40.1410.10">
    <property type="entry name" value="Chorismate lyase-like"/>
    <property type="match status" value="1"/>
</dbReference>
<dbReference type="InterPro" id="IPR028978">
    <property type="entry name" value="Chorismate_lyase_/UTRA_dom_sf"/>
</dbReference>
<keyword evidence="6" id="KW-1185">Reference proteome</keyword>
<keyword evidence="1 4" id="KW-0963">Cytoplasm</keyword>
<feature type="binding site" evidence="4">
    <location>
        <position position="118"/>
    </location>
    <ligand>
        <name>substrate</name>
    </ligand>
</feature>
<comment type="function">
    <text evidence="4">Removes the pyruvyl group from chorismate, with concomitant aromatization of the ring, to provide 4-hydroxybenzoate (4HB) for the ubiquinone pathway.</text>
</comment>
<comment type="catalytic activity">
    <reaction evidence="4">
        <text>chorismate = 4-hydroxybenzoate + pyruvate</text>
        <dbReference type="Rhea" id="RHEA:16505"/>
        <dbReference type="ChEBI" id="CHEBI:15361"/>
        <dbReference type="ChEBI" id="CHEBI:17879"/>
        <dbReference type="ChEBI" id="CHEBI:29748"/>
        <dbReference type="EC" id="4.1.3.40"/>
    </reaction>
</comment>
<dbReference type="RefSeq" id="WP_267895343.1">
    <property type="nucleotide sequence ID" value="NZ_CP136695.1"/>
</dbReference>
<sequence>MRRHWQPAAALQGVMPAGWWAWLSSTDSLTQRLASAMQQQDERDGQPIQGLRVRLLLQDTGPARLDEARLLGIGPRRHVWRREVALCHGDTPWVIARSLAALDLAHGHRLSTLGERSLGHWLFRQPDLTRSAIDVSRAPLVLSSPRPLARTTSLWMRRSMFSHGRFKVLVQEGFTPAFQHALQLA</sequence>
<dbReference type="HAMAP" id="MF_01632">
    <property type="entry name" value="UbiC"/>
    <property type="match status" value="1"/>
</dbReference>
<accession>A0ABT6UMC7</accession>
<evidence type="ECO:0000256" key="3">
    <source>
        <dbReference type="ARBA" id="ARBA00023239"/>
    </source>
</evidence>
<reference evidence="6" key="1">
    <citation type="submission" date="2023-07" db="EMBL/GenBank/DDBJ databases">
        <title>Genome-based characterization of strain KMM 296 and proposal for reclassification of Cobetia litoralis and Cobetia pacifica, and emended description of the species Cobetia amphilecti and Cobetia marina.</title>
        <authorList>
            <person name="Balabanova L."/>
            <person name="Nedashkovskaya O."/>
        </authorList>
    </citation>
    <scope>NUCLEOTIDE SEQUENCE [LARGE SCALE GENOMIC DNA]</scope>
    <source>
        <strain evidence="6">NRIC 0815</strain>
    </source>
</reference>